<keyword evidence="4 8" id="KW-0812">Transmembrane</keyword>
<dbReference type="InterPro" id="IPR011922">
    <property type="entry name" value="Cell_div_FtsL"/>
</dbReference>
<gene>
    <name evidence="8" type="primary">ftsL</name>
    <name evidence="10" type="ORF">BDD16_002292</name>
</gene>
<dbReference type="HAMAP" id="MF_00910">
    <property type="entry name" value="FtsL"/>
    <property type="match status" value="1"/>
</dbReference>
<evidence type="ECO:0000256" key="7">
    <source>
        <dbReference type="ARBA" id="ARBA00023306"/>
    </source>
</evidence>
<dbReference type="GO" id="GO:0032153">
    <property type="term" value="C:cell division site"/>
    <property type="evidence" value="ECO:0007669"/>
    <property type="project" value="UniProtKB-UniRule"/>
</dbReference>
<dbReference type="Proteomes" id="UP000518288">
    <property type="component" value="Unassembled WGS sequence"/>
</dbReference>
<reference evidence="10 11" key="1">
    <citation type="submission" date="2020-07" db="EMBL/GenBank/DDBJ databases">
        <title>Genomic Encyclopedia of Archaeal and Bacterial Type Strains, Phase II (KMG-II): from individual species to whole genera.</title>
        <authorList>
            <person name="Goeker M."/>
        </authorList>
    </citation>
    <scope>NUCLEOTIDE SEQUENCE [LARGE SCALE GENOMIC DNA]</scope>
    <source>
        <strain evidence="10 11">DSM 21226</strain>
    </source>
</reference>
<dbReference type="NCBIfam" id="TIGR02209">
    <property type="entry name" value="ftsL_broad"/>
    <property type="match status" value="1"/>
</dbReference>
<evidence type="ECO:0000256" key="4">
    <source>
        <dbReference type="ARBA" id="ARBA00022692"/>
    </source>
</evidence>
<evidence type="ECO:0000256" key="8">
    <source>
        <dbReference type="HAMAP-Rule" id="MF_00910"/>
    </source>
</evidence>
<keyword evidence="7 8" id="KW-0131">Cell cycle</keyword>
<dbReference type="Pfam" id="PF04999">
    <property type="entry name" value="FtsL"/>
    <property type="match status" value="1"/>
</dbReference>
<evidence type="ECO:0000256" key="5">
    <source>
        <dbReference type="ARBA" id="ARBA00022989"/>
    </source>
</evidence>
<dbReference type="EMBL" id="JACCFH010000001">
    <property type="protein sequence ID" value="NYG33306.1"/>
    <property type="molecule type" value="Genomic_DNA"/>
</dbReference>
<comment type="subcellular location">
    <subcellularLocation>
        <location evidence="8">Cell inner membrane</location>
        <topology evidence="8">Single-pass type II membrane protein</topology>
    </subcellularLocation>
    <subcellularLocation>
        <location evidence="1">Cell membrane</location>
        <topology evidence="1">Single-pass type II membrane protein</topology>
    </subcellularLocation>
    <text evidence="8">Localizes to the division septum where it forms a ring structure.</text>
</comment>
<dbReference type="RefSeq" id="WP_179634086.1">
    <property type="nucleotide sequence ID" value="NZ_CAXYYM010000044.1"/>
</dbReference>
<evidence type="ECO:0000256" key="3">
    <source>
        <dbReference type="ARBA" id="ARBA00022618"/>
    </source>
</evidence>
<sequence length="104" mass="11594">MTRLNILLLLAVIASALYLVQVSYETRRQFITLERERNQSQRLEQDAEKLRVLLRTQATHLRVEQMARERLQMTAASPAVTQYLTADGAVSAAAPSAAASKGRP</sequence>
<evidence type="ECO:0000313" key="10">
    <source>
        <dbReference type="EMBL" id="NYG33306.1"/>
    </source>
</evidence>
<keyword evidence="3 8" id="KW-0132">Cell division</keyword>
<dbReference type="GO" id="GO:0043093">
    <property type="term" value="P:FtsZ-dependent cytokinesis"/>
    <property type="evidence" value="ECO:0007669"/>
    <property type="project" value="UniProtKB-UniRule"/>
</dbReference>
<dbReference type="GO" id="GO:0005886">
    <property type="term" value="C:plasma membrane"/>
    <property type="evidence" value="ECO:0007669"/>
    <property type="project" value="UniProtKB-SubCell"/>
</dbReference>
<comment type="subunit">
    <text evidence="8">Part of a complex composed of FtsB, FtsL and FtsQ.</text>
</comment>
<proteinExistence type="inferred from homology"/>
<comment type="caution">
    <text evidence="10">The sequence shown here is derived from an EMBL/GenBank/DDBJ whole genome shotgun (WGS) entry which is preliminary data.</text>
</comment>
<comment type="function">
    <text evidence="8">Essential cell division protein. May link together the upstream cell division proteins, which are predominantly cytoplasmic, with the downstream cell division proteins, which are predominantly periplasmic.</text>
</comment>
<evidence type="ECO:0000256" key="9">
    <source>
        <dbReference type="NCBIfam" id="TIGR02209"/>
    </source>
</evidence>
<evidence type="ECO:0000256" key="2">
    <source>
        <dbReference type="ARBA" id="ARBA00022475"/>
    </source>
</evidence>
<keyword evidence="11" id="KW-1185">Reference proteome</keyword>
<evidence type="ECO:0000313" key="11">
    <source>
        <dbReference type="Proteomes" id="UP000518288"/>
    </source>
</evidence>
<comment type="similarity">
    <text evidence="8">Belongs to the FtsL family.</text>
</comment>
<dbReference type="AlphaFoldDB" id="A0A7Y9QXM7"/>
<name>A0A7Y9QXM7_9BURK</name>
<evidence type="ECO:0000256" key="6">
    <source>
        <dbReference type="ARBA" id="ARBA00023136"/>
    </source>
</evidence>
<keyword evidence="8" id="KW-0997">Cell inner membrane</keyword>
<organism evidence="10 11">
    <name type="scientific">Sphaerotilus montanus</name>
    <dbReference type="NCBI Taxonomy" id="522889"/>
    <lineage>
        <taxon>Bacteria</taxon>
        <taxon>Pseudomonadati</taxon>
        <taxon>Pseudomonadota</taxon>
        <taxon>Betaproteobacteria</taxon>
        <taxon>Burkholderiales</taxon>
        <taxon>Sphaerotilaceae</taxon>
        <taxon>Sphaerotilus</taxon>
    </lineage>
</organism>
<protein>
    <recommendedName>
        <fullName evidence="8 9">Cell division protein FtsL</fullName>
    </recommendedName>
</protein>
<keyword evidence="2 8" id="KW-1003">Cell membrane</keyword>
<evidence type="ECO:0000256" key="1">
    <source>
        <dbReference type="ARBA" id="ARBA00004401"/>
    </source>
</evidence>
<keyword evidence="6 8" id="KW-0472">Membrane</keyword>
<keyword evidence="5 8" id="KW-1133">Transmembrane helix</keyword>
<accession>A0A7Y9QXM7</accession>